<organism evidence="9 10">
    <name type="scientific">Vanilla planifolia</name>
    <name type="common">Vanilla</name>
    <dbReference type="NCBI Taxonomy" id="51239"/>
    <lineage>
        <taxon>Eukaryota</taxon>
        <taxon>Viridiplantae</taxon>
        <taxon>Streptophyta</taxon>
        <taxon>Embryophyta</taxon>
        <taxon>Tracheophyta</taxon>
        <taxon>Spermatophyta</taxon>
        <taxon>Magnoliopsida</taxon>
        <taxon>Liliopsida</taxon>
        <taxon>Asparagales</taxon>
        <taxon>Orchidaceae</taxon>
        <taxon>Vanilloideae</taxon>
        <taxon>Vanilleae</taxon>
        <taxon>Vanilla</taxon>
    </lineage>
</organism>
<comment type="function">
    <text evidence="6">Aux/IAA proteins are short-lived transcriptional factors that function as repressors of early auxin response genes at low auxin concentrations.</text>
</comment>
<dbReference type="InterPro" id="IPR053793">
    <property type="entry name" value="PB1-like"/>
</dbReference>
<proteinExistence type="inferred from homology"/>
<keyword evidence="5 6" id="KW-0927">Auxin signaling pathway</keyword>
<dbReference type="GO" id="GO:0005634">
    <property type="term" value="C:nucleus"/>
    <property type="evidence" value="ECO:0007669"/>
    <property type="project" value="UniProtKB-SubCell"/>
</dbReference>
<dbReference type="InterPro" id="IPR033389">
    <property type="entry name" value="AUX/IAA_dom"/>
</dbReference>
<name>A0A835QF39_VANPL</name>
<evidence type="ECO:0000256" key="5">
    <source>
        <dbReference type="ARBA" id="ARBA00023294"/>
    </source>
</evidence>
<dbReference type="GO" id="GO:0006355">
    <property type="term" value="P:regulation of DNA-templated transcription"/>
    <property type="evidence" value="ECO:0007669"/>
    <property type="project" value="InterPro"/>
</dbReference>
<evidence type="ECO:0000256" key="3">
    <source>
        <dbReference type="ARBA" id="ARBA00023163"/>
    </source>
</evidence>
<dbReference type="AlphaFoldDB" id="A0A835QF39"/>
<evidence type="ECO:0000256" key="1">
    <source>
        <dbReference type="ARBA" id="ARBA00004123"/>
    </source>
</evidence>
<accession>A0A835QF39</accession>
<comment type="subunit">
    <text evidence="6">Homodimers and heterodimers.</text>
</comment>
<keyword evidence="3 6" id="KW-0804">Transcription</keyword>
<dbReference type="PANTHER" id="PTHR31384:SF9">
    <property type="entry name" value="AUXIN RESPONSE FACTOR 19"/>
    <property type="match status" value="1"/>
</dbReference>
<dbReference type="EMBL" id="JADCNM010000009">
    <property type="protein sequence ID" value="KAG0468449.1"/>
    <property type="molecule type" value="Genomic_DNA"/>
</dbReference>
<feature type="region of interest" description="Disordered" evidence="7">
    <location>
        <begin position="199"/>
        <end position="231"/>
    </location>
</feature>
<dbReference type="SUPFAM" id="SSF54277">
    <property type="entry name" value="CAD &amp; PB1 domains"/>
    <property type="match status" value="1"/>
</dbReference>
<reference evidence="9 10" key="1">
    <citation type="journal article" date="2020" name="Nat. Food">
        <title>A phased Vanilla planifolia genome enables genetic improvement of flavour and production.</title>
        <authorList>
            <person name="Hasing T."/>
            <person name="Tang H."/>
            <person name="Brym M."/>
            <person name="Khazi F."/>
            <person name="Huang T."/>
            <person name="Chambers A.H."/>
        </authorList>
    </citation>
    <scope>NUCLEOTIDE SEQUENCE [LARGE SCALE GENOMIC DNA]</scope>
    <source>
        <tissue evidence="9">Leaf</tissue>
    </source>
</reference>
<protein>
    <recommendedName>
        <fullName evidence="6">Auxin-responsive protein</fullName>
    </recommendedName>
</protein>
<comment type="subcellular location">
    <subcellularLocation>
        <location evidence="1 6">Nucleus</location>
    </subcellularLocation>
</comment>
<comment type="caution">
    <text evidence="9">The sequence shown here is derived from an EMBL/GenBank/DDBJ whole genome shotgun (WGS) entry which is preliminary data.</text>
</comment>
<dbReference type="OrthoDB" id="1934346at2759"/>
<dbReference type="Pfam" id="PF02309">
    <property type="entry name" value="AUX_IAA"/>
    <property type="match status" value="1"/>
</dbReference>
<sequence length="833" mass="92692">MMSHQRWRYLEGQCPGFKEETCAQDALSQNGVIPGLSLAQWMSMQQNPLLGNSGVQPEYLSPIVQNRTSNAISRQLALQAQLLQQNSAQLNAPRLPQHDQQELPKVQVPLNQLGISPLPQQHLQDVSMLRRKQLDNKKISLNQTDIPQTQQLSLLQSILMQPQTVVQNQMLQQKSLSQKQLVIQNDHLNDHSHLHKQVLEQQQPAQPQTQQQQNMCQNQLQQPKEMQQSRMPAQLPNQTNQLQLQLLQKLQQQQMLLSQSFGQLQLPQILDGQIILSESPQNLALLNPPPQQPQTSHQQFGVASVSHISQSFQPLQQQQSAEILSVSPTTVLSNANLLTARGMHLPLTDGAPSSCSASPSTKSCAIICHPVLNRVSQTTIVSNEKTCQSPVKILNPCSLQTLEAIPKLSNAMPISEQDMKSSVSATEQQPLGDSPKVYLNNSSQMDLESTSSVTSACLSQNDGSLHQNLPSQYFNQPLLLRNALPDGVIRGSDPGNDTRFGANIDGSLGIPVNYDSFQSNSIDSGNYHNHLSANAVADCVTLKDVEFQELSSSVVSQPFGVPDIPFSSIDSTINDSNVLNRSSWGPAHPIQQMRTYTKVYKRGAVGRSLDITRYSGYDELKRELTRMFSIEGQLEEQQRIGWKLVYVDHENDVLLVGDDPWEEFVSCVRYIRILSPQEVQQMSLDGDLGNSILSNQSCAAAKDKEATTTNVTVLEILCTQEHAVGATYRASDAPLNVYPSMLRSIVKRLAIITFTHYGSCVPLEKLRDHAVAAAEMLDSTLEEFDINRLPVVFNFHASNGSIVCFHRFDRFISGTDISSHWTDRRGLEERNHC</sequence>
<dbReference type="PANTHER" id="PTHR31384">
    <property type="entry name" value="AUXIN RESPONSE FACTOR 4-RELATED"/>
    <property type="match status" value="1"/>
</dbReference>
<evidence type="ECO:0000256" key="7">
    <source>
        <dbReference type="SAM" id="MobiDB-lite"/>
    </source>
</evidence>
<keyword evidence="2 6" id="KW-0805">Transcription regulation</keyword>
<gene>
    <name evidence="9" type="ORF">HPP92_017777</name>
</gene>
<dbReference type="InterPro" id="IPR044835">
    <property type="entry name" value="ARF_plant"/>
</dbReference>
<dbReference type="Gene3D" id="3.10.20.90">
    <property type="entry name" value="Phosphatidylinositol 3-kinase Catalytic Subunit, Chain A, domain 1"/>
    <property type="match status" value="1"/>
</dbReference>
<dbReference type="FunFam" id="3.10.20.90:FF:000047">
    <property type="entry name" value="Auxin response factor"/>
    <property type="match status" value="1"/>
</dbReference>
<comment type="similarity">
    <text evidence="6">Belongs to the Aux/IAA family.</text>
</comment>
<evidence type="ECO:0000256" key="6">
    <source>
        <dbReference type="RuleBase" id="RU004549"/>
    </source>
</evidence>
<evidence type="ECO:0000313" key="9">
    <source>
        <dbReference type="EMBL" id="KAG0468449.1"/>
    </source>
</evidence>
<feature type="compositionally biased region" description="Low complexity" evidence="7">
    <location>
        <begin position="199"/>
        <end position="222"/>
    </location>
</feature>
<keyword evidence="6" id="KW-0678">Repressor</keyword>
<evidence type="ECO:0000313" key="10">
    <source>
        <dbReference type="Proteomes" id="UP000639772"/>
    </source>
</evidence>
<dbReference type="Proteomes" id="UP000639772">
    <property type="component" value="Chromosome 9"/>
</dbReference>
<keyword evidence="4 6" id="KW-0539">Nucleus</keyword>
<evidence type="ECO:0000256" key="4">
    <source>
        <dbReference type="ARBA" id="ARBA00023242"/>
    </source>
</evidence>
<dbReference type="GO" id="GO:0003677">
    <property type="term" value="F:DNA binding"/>
    <property type="evidence" value="ECO:0007669"/>
    <property type="project" value="InterPro"/>
</dbReference>
<dbReference type="GO" id="GO:0009734">
    <property type="term" value="P:auxin-activated signaling pathway"/>
    <property type="evidence" value="ECO:0007669"/>
    <property type="project" value="UniProtKB-UniRule"/>
</dbReference>
<feature type="domain" description="PB1" evidence="8">
    <location>
        <begin position="594"/>
        <end position="678"/>
    </location>
</feature>
<dbReference type="PROSITE" id="PS51745">
    <property type="entry name" value="PB1"/>
    <property type="match status" value="1"/>
</dbReference>
<evidence type="ECO:0000259" key="8">
    <source>
        <dbReference type="PROSITE" id="PS51745"/>
    </source>
</evidence>
<evidence type="ECO:0000256" key="2">
    <source>
        <dbReference type="ARBA" id="ARBA00023015"/>
    </source>
</evidence>